<evidence type="ECO:0000313" key="7">
    <source>
        <dbReference type="Proteomes" id="UP000789326"/>
    </source>
</evidence>
<accession>A0A9W4L720</accession>
<dbReference type="InterPro" id="IPR002657">
    <property type="entry name" value="BilAc:Na_symport/Acr3"/>
</dbReference>
<feature type="transmembrane region" description="Helical" evidence="5">
    <location>
        <begin position="193"/>
        <end position="210"/>
    </location>
</feature>
<evidence type="ECO:0000313" key="6">
    <source>
        <dbReference type="EMBL" id="CAH0312564.1"/>
    </source>
</evidence>
<feature type="transmembrane region" description="Helical" evidence="5">
    <location>
        <begin position="36"/>
        <end position="54"/>
    </location>
</feature>
<dbReference type="InterPro" id="IPR004710">
    <property type="entry name" value="Bilac:Na_transpt"/>
</dbReference>
<feature type="transmembrane region" description="Helical" evidence="5">
    <location>
        <begin position="254"/>
        <end position="275"/>
    </location>
</feature>
<feature type="transmembrane region" description="Helical" evidence="5">
    <location>
        <begin position="164"/>
        <end position="181"/>
    </location>
</feature>
<feature type="transmembrane region" description="Helical" evidence="5">
    <location>
        <begin position="281"/>
        <end position="300"/>
    </location>
</feature>
<comment type="subcellular location">
    <subcellularLocation>
        <location evidence="1">Membrane</location>
        <topology evidence="1">Multi-pass membrane protein</topology>
    </subcellularLocation>
</comment>
<dbReference type="Pfam" id="PF01758">
    <property type="entry name" value="SBF"/>
    <property type="match status" value="1"/>
</dbReference>
<feature type="transmembrane region" description="Helical" evidence="5">
    <location>
        <begin position="66"/>
        <end position="90"/>
    </location>
</feature>
<dbReference type="Proteomes" id="UP000789326">
    <property type="component" value="Unassembled WGS sequence"/>
</dbReference>
<evidence type="ECO:0000256" key="2">
    <source>
        <dbReference type="ARBA" id="ARBA00022692"/>
    </source>
</evidence>
<feature type="transmembrane region" description="Helical" evidence="5">
    <location>
        <begin position="125"/>
        <end position="144"/>
    </location>
</feature>
<keyword evidence="2 5" id="KW-0812">Transmembrane</keyword>
<keyword evidence="4 5" id="KW-0472">Membrane</keyword>
<dbReference type="RefSeq" id="WP_230304125.1">
    <property type="nucleotide sequence ID" value="NZ_CAKKMG010000144.1"/>
</dbReference>
<dbReference type="Gene3D" id="1.20.1530.20">
    <property type="match status" value="1"/>
</dbReference>
<feature type="transmembrane region" description="Helical" evidence="5">
    <location>
        <begin position="222"/>
        <end position="242"/>
    </location>
</feature>
<dbReference type="InterPro" id="IPR038770">
    <property type="entry name" value="Na+/solute_symporter_sf"/>
</dbReference>
<keyword evidence="3 5" id="KW-1133">Transmembrane helix</keyword>
<reference evidence="6" key="1">
    <citation type="submission" date="2021-11" db="EMBL/GenBank/DDBJ databases">
        <authorList>
            <person name="Bulgarelli D."/>
        </authorList>
    </citation>
    <scope>NUCLEOTIDE SEQUENCE</scope>
    <source>
        <strain evidence="6">Bi133</strain>
    </source>
</reference>
<evidence type="ECO:0000256" key="3">
    <source>
        <dbReference type="ARBA" id="ARBA00022989"/>
    </source>
</evidence>
<gene>
    <name evidence="6" type="primary">panS_3</name>
    <name evidence="6" type="ORF">SRABI133_04998</name>
</gene>
<dbReference type="PANTHER" id="PTHR10361">
    <property type="entry name" value="SODIUM-BILE ACID COTRANSPORTER"/>
    <property type="match status" value="1"/>
</dbReference>
<comment type="caution">
    <text evidence="6">The sequence shown here is derived from an EMBL/GenBank/DDBJ whole genome shotgun (WGS) entry which is preliminary data.</text>
</comment>
<name>A0A9W4L720_9BACI</name>
<organism evidence="6 7">
    <name type="scientific">Peribacillus simplex</name>
    <dbReference type="NCBI Taxonomy" id="1478"/>
    <lineage>
        <taxon>Bacteria</taxon>
        <taxon>Bacillati</taxon>
        <taxon>Bacillota</taxon>
        <taxon>Bacilli</taxon>
        <taxon>Bacillales</taxon>
        <taxon>Bacillaceae</taxon>
        <taxon>Peribacillus</taxon>
    </lineage>
</organism>
<protein>
    <submittedName>
        <fullName evidence="6">Pantothenates transporter PanS</fullName>
    </submittedName>
</protein>
<proteinExistence type="predicted"/>
<dbReference type="AlphaFoldDB" id="A0A9W4L720"/>
<sequence length="315" mass="34382">MQSLNNHVSKFLPGYITVTAIFSFLKPEFFSWFNESTSFLLGFVLFLTGLTMSWKDLKEVKRSTLVLSMGIVLKWTLTVLVSVILAKLFFWEYPDLAAGLILTGSVPSGTAATLYTFIAGGNTSLIVVMGIIDVFISPVLTPSIMHVFADSSVQVSFVEMAEKMLIIVIFPIIAGMLIHHFSRGSTHKIQPYSKLISSLTIILIVLSVVGNVSSQVIVPTNLLFFIACAVFLQVLLPMIGGYKIALMIGIKKENAIAILFEVGLCNSALAAILALEVFGEIAAVPAVINMIFNLSLGSYFSSYFSRNSKKSINLQ</sequence>
<evidence type="ECO:0000256" key="4">
    <source>
        <dbReference type="ARBA" id="ARBA00023136"/>
    </source>
</evidence>
<feature type="transmembrane region" description="Helical" evidence="5">
    <location>
        <begin position="96"/>
        <end position="118"/>
    </location>
</feature>
<dbReference type="PANTHER" id="PTHR10361:SF28">
    <property type="entry name" value="P3 PROTEIN-RELATED"/>
    <property type="match status" value="1"/>
</dbReference>
<evidence type="ECO:0000256" key="5">
    <source>
        <dbReference type="SAM" id="Phobius"/>
    </source>
</evidence>
<dbReference type="GO" id="GO:0016020">
    <property type="term" value="C:membrane"/>
    <property type="evidence" value="ECO:0007669"/>
    <property type="project" value="UniProtKB-SubCell"/>
</dbReference>
<evidence type="ECO:0000256" key="1">
    <source>
        <dbReference type="ARBA" id="ARBA00004141"/>
    </source>
</evidence>
<dbReference type="EMBL" id="CAKKMG010000144">
    <property type="protein sequence ID" value="CAH0312564.1"/>
    <property type="molecule type" value="Genomic_DNA"/>
</dbReference>